<sequence length="93" mass="10029">MLFASLAVAGMLLGIGVIACLTLSRVRSALSRRTATRYGWLIKRELENGDVEVIAIGLTDAGVRTVEKTYVAKALAPDLNDAFKHGQTARIEL</sequence>
<evidence type="ECO:0000313" key="2">
    <source>
        <dbReference type="Proteomes" id="UP000323242"/>
    </source>
</evidence>
<dbReference type="EMBL" id="VSZQ01000044">
    <property type="protein sequence ID" value="TYR64565.1"/>
    <property type="molecule type" value="Genomic_DNA"/>
</dbReference>
<keyword evidence="2" id="KW-1185">Reference proteome</keyword>
<gene>
    <name evidence="1" type="ORF">FY004_10770</name>
</gene>
<protein>
    <submittedName>
        <fullName evidence="1">Uncharacterized protein</fullName>
    </submittedName>
</protein>
<reference evidence="1 2" key="1">
    <citation type="submission" date="2019-08" db="EMBL/GenBank/DDBJ databases">
        <title>Draft genome for granaticin producer strain Streptomyces parvus C05.</title>
        <authorList>
            <person name="Gonzalez-Pimentel J.L."/>
        </authorList>
    </citation>
    <scope>NUCLEOTIDE SEQUENCE [LARGE SCALE GENOMIC DNA]</scope>
    <source>
        <strain evidence="1 2">C05</strain>
    </source>
</reference>
<comment type="caution">
    <text evidence="1">The sequence shown here is derived from an EMBL/GenBank/DDBJ whole genome shotgun (WGS) entry which is preliminary data.</text>
</comment>
<proteinExistence type="predicted"/>
<organism evidence="1 2">
    <name type="scientific">Streptomyces parvus</name>
    <dbReference type="NCBI Taxonomy" id="66428"/>
    <lineage>
        <taxon>Bacteria</taxon>
        <taxon>Bacillati</taxon>
        <taxon>Actinomycetota</taxon>
        <taxon>Actinomycetes</taxon>
        <taxon>Kitasatosporales</taxon>
        <taxon>Streptomycetaceae</taxon>
        <taxon>Streptomyces</taxon>
    </lineage>
</organism>
<accession>A0A5D4JJS8</accession>
<evidence type="ECO:0000313" key="1">
    <source>
        <dbReference type="EMBL" id="TYR64565.1"/>
    </source>
</evidence>
<dbReference type="AlphaFoldDB" id="A0A5D4JJS8"/>
<dbReference type="Proteomes" id="UP000323242">
    <property type="component" value="Unassembled WGS sequence"/>
</dbReference>
<dbReference type="RefSeq" id="WP_148902262.1">
    <property type="nucleotide sequence ID" value="NZ_VSZQ01000044.1"/>
</dbReference>
<name>A0A5D4JJS8_9ACTN</name>